<sequence length="456" mass="51598">MKRRIFGLETEYGLACSDHTGAYVKVDPADIAAHIFADMQEKTGTTSVFLPNGGRLYLDVGDHPEYATAECTQIDELLAQDRVGDEILADRADYAERALGYHVHIFKNNVDTAAHSYGCHENYLVRRRRDFLDRLQDLIPFFVTRQLLVGAGCVYREPGTVRYEISQRARHMHGAISTSSTRTRPMINTRDEPHADSERFRRMHVIVGDSNMVDTTTMLKIGMTHAILNVLEDGGRLPALALAEPMQAIRQVTQDLSGTTLLMRDNGTTIRAIDIQEAIFESVMSYYQRAGWLPSIDSNMQYVFDLWKRALEAFASGDFSSVHTEIEWIAKYELITRYRRRHSVALNDDRIARLELAWHDISSAGLRPQLEKYGIIARKVSTHDLSVARFSAPQTSRARVRAKFIVAAQQHHRDYSVDWSRVRLFSGGQGTSVTLNDPFVTTDAAVDALIETMENQ</sequence>
<dbReference type="InterPro" id="IPR004347">
    <property type="entry name" value="Pup_ligase/deamidase"/>
</dbReference>
<evidence type="ECO:0000256" key="1">
    <source>
        <dbReference type="SAM" id="MobiDB-lite"/>
    </source>
</evidence>
<dbReference type="EMBL" id="CP050804">
    <property type="protein sequence ID" value="QJC21810.1"/>
    <property type="molecule type" value="Genomic_DNA"/>
</dbReference>
<keyword evidence="3" id="KW-1185">Reference proteome</keyword>
<dbReference type="GO" id="GO:0016874">
    <property type="term" value="F:ligase activity"/>
    <property type="evidence" value="ECO:0007669"/>
    <property type="project" value="UniProtKB-KW"/>
</dbReference>
<accession>A0A6H2EKM3</accession>
<proteinExistence type="predicted"/>
<keyword evidence="2" id="KW-0436">Ligase</keyword>
<evidence type="ECO:0000313" key="2">
    <source>
        <dbReference type="EMBL" id="QJC21810.1"/>
    </source>
</evidence>
<dbReference type="GO" id="GO:0070490">
    <property type="term" value="P:protein pupylation"/>
    <property type="evidence" value="ECO:0007669"/>
    <property type="project" value="TreeGrafter"/>
</dbReference>
<dbReference type="GO" id="GO:0010498">
    <property type="term" value="P:proteasomal protein catabolic process"/>
    <property type="evidence" value="ECO:0007669"/>
    <property type="project" value="InterPro"/>
</dbReference>
<name>A0A6H2EKM3_9ACTO</name>
<dbReference type="AlphaFoldDB" id="A0A6H2EKM3"/>
<dbReference type="PANTHER" id="PTHR42307">
    <property type="entry name" value="PUP DEAMIDASE/DEPUPYLASE"/>
    <property type="match status" value="1"/>
</dbReference>
<dbReference type="KEGG" id="arca:HC352_04355"/>
<dbReference type="Pfam" id="PF03136">
    <property type="entry name" value="Pup_ligase"/>
    <property type="match status" value="1"/>
</dbReference>
<evidence type="ECO:0000313" key="3">
    <source>
        <dbReference type="Proteomes" id="UP000502298"/>
    </source>
</evidence>
<organism evidence="2 3">
    <name type="scientific">Arcanobacterium buesumense</name>
    <dbReference type="NCBI Taxonomy" id="2722751"/>
    <lineage>
        <taxon>Bacteria</taxon>
        <taxon>Bacillati</taxon>
        <taxon>Actinomycetota</taxon>
        <taxon>Actinomycetes</taxon>
        <taxon>Actinomycetales</taxon>
        <taxon>Actinomycetaceae</taxon>
        <taxon>Arcanobacterium</taxon>
    </lineage>
</organism>
<protein>
    <submittedName>
        <fullName evidence="2">Pup--protein ligase</fullName>
    </submittedName>
</protein>
<gene>
    <name evidence="2" type="ORF">HC352_04355</name>
</gene>
<dbReference type="Proteomes" id="UP000502298">
    <property type="component" value="Chromosome"/>
</dbReference>
<dbReference type="GO" id="GO:0019941">
    <property type="term" value="P:modification-dependent protein catabolic process"/>
    <property type="evidence" value="ECO:0007669"/>
    <property type="project" value="InterPro"/>
</dbReference>
<dbReference type="GO" id="GO:0005524">
    <property type="term" value="F:ATP binding"/>
    <property type="evidence" value="ECO:0007669"/>
    <property type="project" value="TreeGrafter"/>
</dbReference>
<feature type="region of interest" description="Disordered" evidence="1">
    <location>
        <begin position="172"/>
        <end position="194"/>
    </location>
</feature>
<dbReference type="PANTHER" id="PTHR42307:SF3">
    <property type="entry name" value="PUP--PROTEIN LIGASE"/>
    <property type="match status" value="1"/>
</dbReference>
<dbReference type="RefSeq" id="WP_168917750.1">
    <property type="nucleotide sequence ID" value="NZ_CP050804.1"/>
</dbReference>
<reference evidence="2 3" key="1">
    <citation type="submission" date="2020-03" db="EMBL/GenBank/DDBJ databases">
        <title>Complete genome of Arcanobacterium buesumensis sp. nov. strain 2701.</title>
        <authorList>
            <person name="Borowiak M."/>
            <person name="Alssahen M."/>
            <person name="Laemmler C."/>
            <person name="Malorny B."/>
            <person name="Hassan A."/>
            <person name="Prenger-Berninghoff E."/>
            <person name="Ploetz M."/>
            <person name="Abdulmawjood A."/>
        </authorList>
    </citation>
    <scope>NUCLEOTIDE SEQUENCE [LARGE SCALE GENOMIC DNA]</scope>
    <source>
        <strain evidence="2 3">2701</strain>
    </source>
</reference>